<protein>
    <recommendedName>
        <fullName evidence="6">HTH CENPB-type domain-containing protein</fullName>
    </recommendedName>
</protein>
<feature type="compositionally biased region" description="Low complexity" evidence="5">
    <location>
        <begin position="320"/>
        <end position="334"/>
    </location>
</feature>
<dbReference type="EMBL" id="MRCU01000008">
    <property type="protein sequence ID" value="RKK13721.1"/>
    <property type="molecule type" value="Genomic_DNA"/>
</dbReference>
<dbReference type="InterPro" id="IPR007889">
    <property type="entry name" value="HTH_Psq"/>
</dbReference>
<dbReference type="SMART" id="SM00674">
    <property type="entry name" value="CENPB"/>
    <property type="match status" value="1"/>
</dbReference>
<evidence type="ECO:0000256" key="2">
    <source>
        <dbReference type="ARBA" id="ARBA00010881"/>
    </source>
</evidence>
<feature type="compositionally biased region" description="Polar residues" evidence="5">
    <location>
        <begin position="339"/>
        <end position="352"/>
    </location>
</feature>
<comment type="subcellular location">
    <subcellularLocation>
        <location evidence="1">Nucleus</location>
    </subcellularLocation>
</comment>
<dbReference type="Pfam" id="PF03184">
    <property type="entry name" value="DDE_1"/>
    <property type="match status" value="1"/>
</dbReference>
<evidence type="ECO:0000313" key="8">
    <source>
        <dbReference type="Proteomes" id="UP000270866"/>
    </source>
</evidence>
<dbReference type="InterPro" id="IPR004875">
    <property type="entry name" value="DDE_SF_endonuclease_dom"/>
</dbReference>
<evidence type="ECO:0000313" key="7">
    <source>
        <dbReference type="EMBL" id="RKK13721.1"/>
    </source>
</evidence>
<dbReference type="AlphaFoldDB" id="A0A3L6N809"/>
<comment type="caution">
    <text evidence="7">The sequence shown here is derived from an EMBL/GenBank/DDBJ whole genome shotgun (WGS) entry which is preliminary data.</text>
</comment>
<dbReference type="SUPFAM" id="SSF46689">
    <property type="entry name" value="Homeodomain-like"/>
    <property type="match status" value="1"/>
</dbReference>
<evidence type="ECO:0000256" key="3">
    <source>
        <dbReference type="ARBA" id="ARBA00023125"/>
    </source>
</evidence>
<comment type="similarity">
    <text evidence="2">Belongs to the tigger transposable element derived protein family.</text>
</comment>
<evidence type="ECO:0000259" key="6">
    <source>
        <dbReference type="PROSITE" id="PS51253"/>
    </source>
</evidence>
<dbReference type="Proteomes" id="UP000270866">
    <property type="component" value="Chromosome 10"/>
</dbReference>
<dbReference type="PROSITE" id="PS51253">
    <property type="entry name" value="HTH_CENPB"/>
    <property type="match status" value="1"/>
</dbReference>
<dbReference type="PANTHER" id="PTHR19303">
    <property type="entry name" value="TRANSPOSON"/>
    <property type="match status" value="1"/>
</dbReference>
<feature type="region of interest" description="Disordered" evidence="5">
    <location>
        <begin position="402"/>
        <end position="436"/>
    </location>
</feature>
<feature type="region of interest" description="Disordered" evidence="5">
    <location>
        <begin position="307"/>
        <end position="358"/>
    </location>
</feature>
<dbReference type="GO" id="GO:0003677">
    <property type="term" value="F:DNA binding"/>
    <property type="evidence" value="ECO:0007669"/>
    <property type="project" value="UniProtKB-KW"/>
</dbReference>
<feature type="compositionally biased region" description="Low complexity" evidence="5">
    <location>
        <begin position="406"/>
        <end position="424"/>
    </location>
</feature>
<dbReference type="InterPro" id="IPR050863">
    <property type="entry name" value="CenT-Element_Derived"/>
</dbReference>
<evidence type="ECO:0000256" key="1">
    <source>
        <dbReference type="ARBA" id="ARBA00004123"/>
    </source>
</evidence>
<dbReference type="InterPro" id="IPR006600">
    <property type="entry name" value="HTH_CenpB_DNA-bd_dom"/>
</dbReference>
<feature type="domain" description="HTH CENPB-type" evidence="6">
    <location>
        <begin position="51"/>
        <end position="120"/>
    </location>
</feature>
<sequence>MPQSSNEARILLALQALQDNPKLTVRRAANIYDVNRSTLGRRQHGILSKRDTPTKSRKLSDQEEQIIVQFILDLDSRGFPSRLSYVEDIANSLCANRDIPPVGKRWAYNFIKRQPELKTRQFRRYDYQRAKCEDPTIIRGWFRLVENTIAKYGIRSDDIWNFDETGFMMGVIEPGTVVTSSYRQGRPKQVQPGNREWITVIEGINAEGQSIPPFIIGAGKDHLANWYQECDLPGDWVIALSEKGWTDNKLGLEWLKHFDQATAKRTNSRYRLLILDGHESHHSVEFEEYCKENKIITLYSNPAIPSWQKAQSDETDSQNTEPAPTPSASSSTPEVNASAVETTAEETSQPENATDDPERLEVARRFLENDAVRHAPHEKKVEFLKSKGIDEAEIHALLGQDESTTETEAPTLETTNSYAPTPTETLPPTPASHPPVDRPPVVTYPEFLAKAPRPPPLVTKERLFNALYAVTGLSTLIYGTSRYVIRPMVDSQAEARTDFHDLTSRKLDALVAKLEKTVSEVPPKKPIAAVEEESDAEDPTEMFHRDMGTQTTFPISSVTAMTDSKNNESAAKHNTNQLASLNKTLSGLKDEYRSQSEGMDKIKTAVDVLRDDLDTMTYTAYPDHSTGYDLYGRSRKPEPDDEIRKVRDNIRRVKGVLLSTRNFPASAR</sequence>
<keyword evidence="3" id="KW-0238">DNA-binding</keyword>
<evidence type="ECO:0000256" key="5">
    <source>
        <dbReference type="SAM" id="MobiDB-lite"/>
    </source>
</evidence>
<dbReference type="InterPro" id="IPR006785">
    <property type="entry name" value="Pex14_N"/>
</dbReference>
<accession>A0A3L6N809</accession>
<name>A0A3L6N809_FUSOX</name>
<dbReference type="Pfam" id="PF04695">
    <property type="entry name" value="Pex14_N"/>
    <property type="match status" value="1"/>
</dbReference>
<dbReference type="GO" id="GO:0005634">
    <property type="term" value="C:nucleus"/>
    <property type="evidence" value="ECO:0007669"/>
    <property type="project" value="UniProtKB-SubCell"/>
</dbReference>
<keyword evidence="4" id="KW-0539">Nucleus</keyword>
<organism evidence="7 8">
    <name type="scientific">Fusarium oxysporum f. sp. cepae</name>
    <dbReference type="NCBI Taxonomy" id="396571"/>
    <lineage>
        <taxon>Eukaryota</taxon>
        <taxon>Fungi</taxon>
        <taxon>Dikarya</taxon>
        <taxon>Ascomycota</taxon>
        <taxon>Pezizomycotina</taxon>
        <taxon>Sordariomycetes</taxon>
        <taxon>Hypocreomycetidae</taxon>
        <taxon>Hypocreales</taxon>
        <taxon>Nectriaceae</taxon>
        <taxon>Fusarium</taxon>
        <taxon>Fusarium oxysporum species complex</taxon>
    </lineage>
</organism>
<dbReference type="Gene3D" id="1.10.10.10">
    <property type="entry name" value="Winged helix-like DNA-binding domain superfamily/Winged helix DNA-binding domain"/>
    <property type="match status" value="1"/>
</dbReference>
<evidence type="ECO:0000256" key="4">
    <source>
        <dbReference type="ARBA" id="ARBA00023242"/>
    </source>
</evidence>
<dbReference type="Pfam" id="PF05225">
    <property type="entry name" value="HTH_psq"/>
    <property type="match status" value="1"/>
</dbReference>
<dbReference type="PANTHER" id="PTHR19303:SF62">
    <property type="entry name" value="HTH CENPB-TYPE DOMAIN-CONTAINING PROTEIN-RELATED"/>
    <property type="match status" value="1"/>
</dbReference>
<dbReference type="InterPro" id="IPR036388">
    <property type="entry name" value="WH-like_DNA-bd_sf"/>
</dbReference>
<dbReference type="InterPro" id="IPR009057">
    <property type="entry name" value="Homeodomain-like_sf"/>
</dbReference>
<proteinExistence type="inferred from homology"/>
<gene>
    <name evidence="7" type="ORF">BFJ65_g12945</name>
</gene>
<reference evidence="7 8" key="1">
    <citation type="journal article" date="2018" name="Sci. Rep.">
        <title>Characterisation of pathogen-specific regions and novel effector candidates in Fusarium oxysporum f. sp. cepae.</title>
        <authorList>
            <person name="Armitage A.D."/>
            <person name="Taylor A."/>
            <person name="Sobczyk M.K."/>
            <person name="Baxter L."/>
            <person name="Greenfield B.P."/>
            <person name="Bates H.J."/>
            <person name="Wilson F."/>
            <person name="Jackson A.C."/>
            <person name="Ott S."/>
            <person name="Harrison R.J."/>
            <person name="Clarkson J.P."/>
        </authorList>
    </citation>
    <scope>NUCLEOTIDE SEQUENCE [LARGE SCALE GENOMIC DNA]</scope>
    <source>
        <strain evidence="7 8">FoC_Fus2</strain>
    </source>
</reference>